<dbReference type="AlphaFoldDB" id="A0A5J9VSP9"/>
<keyword evidence="12" id="KW-0756">Sterol biosynthesis</keyword>
<dbReference type="GO" id="GO:0020037">
    <property type="term" value="F:heme binding"/>
    <property type="evidence" value="ECO:0007669"/>
    <property type="project" value="InterPro"/>
</dbReference>
<keyword evidence="7" id="KW-0808">Transferase</keyword>
<keyword evidence="14" id="KW-0443">Lipid metabolism</keyword>
<keyword evidence="16" id="KW-1207">Sterol metabolism</keyword>
<dbReference type="Proteomes" id="UP000324897">
    <property type="component" value="Chromosome 4"/>
</dbReference>
<dbReference type="EMBL" id="RWGY01000007">
    <property type="protein sequence ID" value="TVU38858.1"/>
    <property type="molecule type" value="Genomic_DNA"/>
</dbReference>
<keyword evidence="9" id="KW-0752">Steroid biosynthesis</keyword>
<dbReference type="InterPro" id="IPR002403">
    <property type="entry name" value="Cyt_P450_E_grp-IV"/>
</dbReference>
<keyword evidence="10" id="KW-0560">Oxidoreductase</keyword>
<evidence type="ECO:0000256" key="7">
    <source>
        <dbReference type="ARBA" id="ARBA00022679"/>
    </source>
</evidence>
<evidence type="ECO:0000256" key="25">
    <source>
        <dbReference type="ARBA" id="ARBA00072797"/>
    </source>
</evidence>
<organism evidence="28 29">
    <name type="scientific">Eragrostis curvula</name>
    <name type="common">weeping love grass</name>
    <dbReference type="NCBI Taxonomy" id="38414"/>
    <lineage>
        <taxon>Eukaryota</taxon>
        <taxon>Viridiplantae</taxon>
        <taxon>Streptophyta</taxon>
        <taxon>Embryophyta</taxon>
        <taxon>Tracheophyta</taxon>
        <taxon>Spermatophyta</taxon>
        <taxon>Magnoliopsida</taxon>
        <taxon>Liliopsida</taxon>
        <taxon>Poales</taxon>
        <taxon>Poaceae</taxon>
        <taxon>PACMAD clade</taxon>
        <taxon>Chloridoideae</taxon>
        <taxon>Eragrostideae</taxon>
        <taxon>Eragrostidinae</taxon>
        <taxon>Eragrostis</taxon>
    </lineage>
</organism>
<dbReference type="Gene3D" id="1.10.630.10">
    <property type="entry name" value="Cytochrome P450"/>
    <property type="match status" value="1"/>
</dbReference>
<evidence type="ECO:0000256" key="12">
    <source>
        <dbReference type="ARBA" id="ARBA00023011"/>
    </source>
</evidence>
<dbReference type="GO" id="GO:0008168">
    <property type="term" value="F:methyltransferase activity"/>
    <property type="evidence" value="ECO:0007669"/>
    <property type="project" value="UniProtKB-KW"/>
</dbReference>
<dbReference type="PANTHER" id="PTHR24304">
    <property type="entry name" value="CYTOCHROME P450 FAMILY 7"/>
    <property type="match status" value="1"/>
</dbReference>
<dbReference type="GO" id="GO:0032259">
    <property type="term" value="P:methylation"/>
    <property type="evidence" value="ECO:0007669"/>
    <property type="project" value="UniProtKB-KW"/>
</dbReference>
<dbReference type="PANTHER" id="PTHR24304:SF2">
    <property type="entry name" value="24-HYDROXYCHOLESTEROL 7-ALPHA-HYDROXYLASE"/>
    <property type="match status" value="1"/>
</dbReference>
<keyword evidence="17" id="KW-0753">Steroid metabolism</keyword>
<comment type="pathway">
    <text evidence="18">Steroid biosynthesis; zymosterol biosynthesis; zymosterol from lanosterol: step 1/6.</text>
</comment>
<keyword evidence="8 26" id="KW-0479">Metal-binding</keyword>
<evidence type="ECO:0000256" key="27">
    <source>
        <dbReference type="SAM" id="Phobius"/>
    </source>
</evidence>
<comment type="function">
    <text evidence="24">Catalyzes the 14-alpha demethylation of obtusifoliol to 4 alpha-methyl-5 alpha-ergosta-8,14,24(28)-trien-3 beta-ol.</text>
</comment>
<feature type="transmembrane region" description="Helical" evidence="27">
    <location>
        <begin position="52"/>
        <end position="71"/>
    </location>
</feature>
<evidence type="ECO:0000256" key="16">
    <source>
        <dbReference type="ARBA" id="ARBA00023166"/>
    </source>
</evidence>
<evidence type="ECO:0000256" key="23">
    <source>
        <dbReference type="ARBA" id="ARBA00051013"/>
    </source>
</evidence>
<keyword evidence="6 26" id="KW-0349">Heme</keyword>
<dbReference type="GO" id="GO:0005506">
    <property type="term" value="F:iron ion binding"/>
    <property type="evidence" value="ECO:0007669"/>
    <property type="project" value="InterPro"/>
</dbReference>
<evidence type="ECO:0000256" key="14">
    <source>
        <dbReference type="ARBA" id="ARBA00023098"/>
    </source>
</evidence>
<accession>A0A5J9VSP9</accession>
<keyword evidence="27" id="KW-0812">Transmembrane</keyword>
<dbReference type="GO" id="GO:0016020">
    <property type="term" value="C:membrane"/>
    <property type="evidence" value="ECO:0007669"/>
    <property type="project" value="UniProtKB-SubCell"/>
</dbReference>
<evidence type="ECO:0000256" key="3">
    <source>
        <dbReference type="ARBA" id="ARBA00010617"/>
    </source>
</evidence>
<dbReference type="PRINTS" id="PR00465">
    <property type="entry name" value="EP450IV"/>
</dbReference>
<dbReference type="FunFam" id="1.10.630.10:FF:000028">
    <property type="entry name" value="Cytochrome p450 51g1"/>
    <property type="match status" value="1"/>
</dbReference>
<comment type="catalytic activity">
    <reaction evidence="23">
        <text>a 14alpha-methyl steroid + 3 reduced [NADPH--hemoprotein reductase] + 3 O2 = a Delta(14) steroid + formate + 3 oxidized [NADPH--hemoprotein reductase] + 4 H2O + 4 H(+)</text>
        <dbReference type="Rhea" id="RHEA:54028"/>
        <dbReference type="Rhea" id="RHEA-COMP:11964"/>
        <dbReference type="Rhea" id="RHEA-COMP:11965"/>
        <dbReference type="ChEBI" id="CHEBI:15377"/>
        <dbReference type="ChEBI" id="CHEBI:15378"/>
        <dbReference type="ChEBI" id="CHEBI:15379"/>
        <dbReference type="ChEBI" id="CHEBI:15740"/>
        <dbReference type="ChEBI" id="CHEBI:57618"/>
        <dbReference type="ChEBI" id="CHEBI:58210"/>
        <dbReference type="ChEBI" id="CHEBI:138029"/>
        <dbReference type="ChEBI" id="CHEBI:138031"/>
        <dbReference type="EC" id="1.14.14.154"/>
    </reaction>
</comment>
<evidence type="ECO:0000256" key="15">
    <source>
        <dbReference type="ARBA" id="ARBA00023136"/>
    </source>
</evidence>
<evidence type="ECO:0000256" key="9">
    <source>
        <dbReference type="ARBA" id="ARBA00022955"/>
    </source>
</evidence>
<dbReference type="GO" id="GO:0016126">
    <property type="term" value="P:sterol biosynthetic process"/>
    <property type="evidence" value="ECO:0007669"/>
    <property type="project" value="UniProtKB-KW"/>
</dbReference>
<evidence type="ECO:0000256" key="20">
    <source>
        <dbReference type="ARBA" id="ARBA00042370"/>
    </source>
</evidence>
<keyword evidence="29" id="KW-1185">Reference proteome</keyword>
<evidence type="ECO:0000313" key="28">
    <source>
        <dbReference type="EMBL" id="TVU38858.1"/>
    </source>
</evidence>
<evidence type="ECO:0000256" key="10">
    <source>
        <dbReference type="ARBA" id="ARBA00023002"/>
    </source>
</evidence>
<evidence type="ECO:0000256" key="2">
    <source>
        <dbReference type="ARBA" id="ARBA00004167"/>
    </source>
</evidence>
<dbReference type="PRINTS" id="PR00385">
    <property type="entry name" value="P450"/>
</dbReference>
<evidence type="ECO:0000256" key="21">
    <source>
        <dbReference type="ARBA" id="ARBA00042513"/>
    </source>
</evidence>
<dbReference type="CDD" id="cd11042">
    <property type="entry name" value="CYP51-like"/>
    <property type="match status" value="1"/>
</dbReference>
<dbReference type="SUPFAM" id="SSF48264">
    <property type="entry name" value="Cytochrome P450"/>
    <property type="match status" value="1"/>
</dbReference>
<keyword evidence="5" id="KW-0489">Methyltransferase</keyword>
<comment type="similarity">
    <text evidence="3">Belongs to the cytochrome P450 family.</text>
</comment>
<gene>
    <name evidence="28" type="ORF">EJB05_12253</name>
</gene>
<evidence type="ECO:0000256" key="1">
    <source>
        <dbReference type="ARBA" id="ARBA00001971"/>
    </source>
</evidence>
<keyword evidence="27" id="KW-1133">Transmembrane helix</keyword>
<evidence type="ECO:0000256" key="22">
    <source>
        <dbReference type="ARBA" id="ARBA00042983"/>
    </source>
</evidence>
<evidence type="ECO:0000256" key="26">
    <source>
        <dbReference type="PIRSR" id="PIRSR602403-1"/>
    </source>
</evidence>
<dbReference type="Gramene" id="TVU38858">
    <property type="protein sequence ID" value="TVU38858"/>
    <property type="gene ID" value="EJB05_12253"/>
</dbReference>
<name>A0A5J9VSP9_9POAL</name>
<evidence type="ECO:0000256" key="18">
    <source>
        <dbReference type="ARBA" id="ARBA00037887"/>
    </source>
</evidence>
<dbReference type="EC" id="1.14.14.154" evidence="19"/>
<protein>
    <recommendedName>
        <fullName evidence="25">Obtusifoliol 14-alpha demethylase</fullName>
        <ecNumber evidence="19">1.14.14.154</ecNumber>
    </recommendedName>
    <alternativeName>
        <fullName evidence="20">CYPLI</fullName>
    </alternativeName>
    <alternativeName>
        <fullName evidence="22">Cytochrome P450 51</fullName>
    </alternativeName>
    <alternativeName>
        <fullName evidence="21">Cytochrome P450-LIA1</fullName>
    </alternativeName>
</protein>
<comment type="cofactor">
    <cofactor evidence="1 26">
        <name>heme</name>
        <dbReference type="ChEBI" id="CHEBI:30413"/>
    </cofactor>
</comment>
<feature type="binding site" description="axial binding residue" evidence="26">
    <location>
        <position position="440"/>
    </location>
    <ligand>
        <name>heme</name>
        <dbReference type="ChEBI" id="CHEBI:30413"/>
    </ligand>
    <ligandPart>
        <name>Fe</name>
        <dbReference type="ChEBI" id="CHEBI:18248"/>
    </ligandPart>
</feature>
<feature type="transmembrane region" description="Helical" evidence="27">
    <location>
        <begin position="12"/>
        <end position="31"/>
    </location>
</feature>
<evidence type="ECO:0000256" key="13">
    <source>
        <dbReference type="ARBA" id="ARBA00023033"/>
    </source>
</evidence>
<keyword evidence="15 27" id="KW-0472">Membrane</keyword>
<dbReference type="Pfam" id="PF00067">
    <property type="entry name" value="p450"/>
    <property type="match status" value="1"/>
</dbReference>
<evidence type="ECO:0000256" key="6">
    <source>
        <dbReference type="ARBA" id="ARBA00022617"/>
    </source>
</evidence>
<evidence type="ECO:0000256" key="19">
    <source>
        <dbReference type="ARBA" id="ARBA00038974"/>
    </source>
</evidence>
<dbReference type="InterPro" id="IPR050529">
    <property type="entry name" value="CYP450_sterol_14alpha_dmase"/>
</dbReference>
<evidence type="ECO:0000256" key="24">
    <source>
        <dbReference type="ARBA" id="ARBA00058467"/>
    </source>
</evidence>
<sequence>MMHIMDHTNIAGPWFTVILVSITVIIIVSKVSRARTASPKMRRPSPPVADGAPFIGVIPAILTKGLLAVLFDQHLKLGSVFTLRFFGLLKVTFFVGPEVSSHFFRANESELSIGDMYKFTVPIFGEGVEYAVDHDTRNEQHRFYAEILRPAKLRCHVEPMICEVEDYFAKWGECGTADFRHEVDCVLMLIASRCLLGKEVRENMMDKVPKLLHDLMGGFHLISVFFPYLPTPAHRRRDKARAKLREIFSRIIKSRKRSGQFADDMMQFLIDSRYKDGRPTTESEVTGMLFGLLFAGQHTSSVAITWTAALLLNHRECLRAAEEEQDQMVRKHGSRIDYDILMEMGVLHRSIKETLRLHPLAPMMLRRVRTGFTLRSKEGCEYDIPKGHIVASPGGVNNLLPSIYKDPHVFDPDRFSPGREEDRVGGDFAYTSFGAGKHPCLGEGYAYLQMKVILSHLLRNFELELVSPFPKPENMMSMAPQGKVLVRYKRRQLIHHA</sequence>
<evidence type="ECO:0000256" key="4">
    <source>
        <dbReference type="ARBA" id="ARBA00022516"/>
    </source>
</evidence>
<dbReference type="InterPro" id="IPR001128">
    <property type="entry name" value="Cyt_P450"/>
</dbReference>
<keyword evidence="4" id="KW-0444">Lipid biosynthesis</keyword>
<evidence type="ECO:0000256" key="8">
    <source>
        <dbReference type="ARBA" id="ARBA00022723"/>
    </source>
</evidence>
<keyword evidence="13" id="KW-0503">Monooxygenase</keyword>
<dbReference type="GO" id="GO:0008398">
    <property type="term" value="F:sterol 14-demethylase activity"/>
    <property type="evidence" value="ECO:0007669"/>
    <property type="project" value="UniProtKB-EC"/>
</dbReference>
<reference evidence="28 29" key="1">
    <citation type="journal article" date="2019" name="Sci. Rep.">
        <title>A high-quality genome of Eragrostis curvula grass provides insights into Poaceae evolution and supports new strategies to enhance forage quality.</title>
        <authorList>
            <person name="Carballo J."/>
            <person name="Santos B.A.C.M."/>
            <person name="Zappacosta D."/>
            <person name="Garbus I."/>
            <person name="Selva J.P."/>
            <person name="Gallo C.A."/>
            <person name="Diaz A."/>
            <person name="Albertini E."/>
            <person name="Caccamo M."/>
            <person name="Echenique V."/>
        </authorList>
    </citation>
    <scope>NUCLEOTIDE SEQUENCE [LARGE SCALE GENOMIC DNA]</scope>
    <source>
        <strain evidence="29">cv. Victoria</strain>
        <tissue evidence="28">Leaf</tissue>
    </source>
</reference>
<proteinExistence type="inferred from homology"/>
<evidence type="ECO:0000313" key="29">
    <source>
        <dbReference type="Proteomes" id="UP000324897"/>
    </source>
</evidence>
<dbReference type="OrthoDB" id="1055148at2759"/>
<evidence type="ECO:0000256" key="17">
    <source>
        <dbReference type="ARBA" id="ARBA00023221"/>
    </source>
</evidence>
<evidence type="ECO:0000256" key="5">
    <source>
        <dbReference type="ARBA" id="ARBA00022603"/>
    </source>
</evidence>
<evidence type="ECO:0000256" key="11">
    <source>
        <dbReference type="ARBA" id="ARBA00023004"/>
    </source>
</evidence>
<dbReference type="InterPro" id="IPR036396">
    <property type="entry name" value="Cyt_P450_sf"/>
</dbReference>
<keyword evidence="11 26" id="KW-0408">Iron</keyword>
<comment type="subcellular location">
    <subcellularLocation>
        <location evidence="2">Membrane</location>
        <topology evidence="2">Single-pass membrane protein</topology>
    </subcellularLocation>
</comment>
<comment type="caution">
    <text evidence="28">The sequence shown here is derived from an EMBL/GenBank/DDBJ whole genome shotgun (WGS) entry which is preliminary data.</text>
</comment>